<dbReference type="STRING" id="59895.A0A103YFT9"/>
<name>A0A103YFT9_CYNCS</name>
<reference evidence="1 2" key="1">
    <citation type="journal article" date="2016" name="Sci. Rep.">
        <title>The genome sequence of the outbreeding globe artichoke constructed de novo incorporating a phase-aware low-pass sequencing strategy of F1 progeny.</title>
        <authorList>
            <person name="Scaglione D."/>
            <person name="Reyes-Chin-Wo S."/>
            <person name="Acquadro A."/>
            <person name="Froenicke L."/>
            <person name="Portis E."/>
            <person name="Beitel C."/>
            <person name="Tirone M."/>
            <person name="Mauro R."/>
            <person name="Lo Monaco A."/>
            <person name="Mauromicale G."/>
            <person name="Faccioli P."/>
            <person name="Cattivelli L."/>
            <person name="Rieseberg L."/>
            <person name="Michelmore R."/>
            <person name="Lanteri S."/>
        </authorList>
    </citation>
    <scope>NUCLEOTIDE SEQUENCE [LARGE SCALE GENOMIC DNA]</scope>
    <source>
        <strain evidence="1">2C</strain>
    </source>
</reference>
<dbReference type="OrthoDB" id="72772at2759"/>
<sequence>MESKKKAFEERNNKYEEKVKIVPWEDFQQELARLSSLSSALDQANHKKSLIQQKLNSLLQLEAESLNWSNELGEMWEKLEARKLVMGNMAMKSKVVQEKAKKQEEQLNSKIRSLLMDGTALSVARRQLQEAHKSLAGERGYVHLWNLQKLLRMRQQLLVSQISLLYPVKVVLGHRCEQELESYTGSSRFGNPSRLKPPDAASLTISGLHLSVFPFTKMNFFTDKKEVLRSATALGYVAHAVSLLALYLEIPLRYPIRVGASRTYICDYAPSVESISELMSTLLPYSPSKPMEFPLFLEGQDTTRSAYACFLLNKDLEQLLNLIGVESLGPRHVLANFRELLNNILSPQYVYTS</sequence>
<organism evidence="1 2">
    <name type="scientific">Cynara cardunculus var. scolymus</name>
    <name type="common">Globe artichoke</name>
    <name type="synonym">Cynara scolymus</name>
    <dbReference type="NCBI Taxonomy" id="59895"/>
    <lineage>
        <taxon>Eukaryota</taxon>
        <taxon>Viridiplantae</taxon>
        <taxon>Streptophyta</taxon>
        <taxon>Embryophyta</taxon>
        <taxon>Tracheophyta</taxon>
        <taxon>Spermatophyta</taxon>
        <taxon>Magnoliopsida</taxon>
        <taxon>eudicotyledons</taxon>
        <taxon>Gunneridae</taxon>
        <taxon>Pentapetalae</taxon>
        <taxon>asterids</taxon>
        <taxon>campanulids</taxon>
        <taxon>Asterales</taxon>
        <taxon>Asteraceae</taxon>
        <taxon>Carduoideae</taxon>
        <taxon>Cardueae</taxon>
        <taxon>Carduinae</taxon>
        <taxon>Cynara</taxon>
    </lineage>
</organism>
<dbReference type="GO" id="GO:0000149">
    <property type="term" value="F:SNARE binding"/>
    <property type="evidence" value="ECO:0007669"/>
    <property type="project" value="TreeGrafter"/>
</dbReference>
<evidence type="ECO:0008006" key="3">
    <source>
        <dbReference type="Google" id="ProtNLM"/>
    </source>
</evidence>
<dbReference type="PANTHER" id="PTHR15157:SF24">
    <property type="entry name" value="VACUOLAR PROTEIN SORTING 38"/>
    <property type="match status" value="1"/>
</dbReference>
<keyword evidence="2" id="KW-1185">Reference proteome</keyword>
<dbReference type="EMBL" id="LEKV01001144">
    <property type="protein sequence ID" value="KVI08303.1"/>
    <property type="molecule type" value="Genomic_DNA"/>
</dbReference>
<dbReference type="GO" id="GO:0000323">
    <property type="term" value="C:lytic vacuole"/>
    <property type="evidence" value="ECO:0007669"/>
    <property type="project" value="TreeGrafter"/>
</dbReference>
<dbReference type="GO" id="GO:0005768">
    <property type="term" value="C:endosome"/>
    <property type="evidence" value="ECO:0007669"/>
    <property type="project" value="TreeGrafter"/>
</dbReference>
<accession>A0A103YFT9</accession>
<dbReference type="PANTHER" id="PTHR15157">
    <property type="entry name" value="UV RADIATION RESISTANCE-ASSOCIATED GENE PROTEIN"/>
    <property type="match status" value="1"/>
</dbReference>
<dbReference type="Proteomes" id="UP000243975">
    <property type="component" value="Unassembled WGS sequence"/>
</dbReference>
<dbReference type="AlphaFoldDB" id="A0A103YFT9"/>
<evidence type="ECO:0000313" key="2">
    <source>
        <dbReference type="Proteomes" id="UP000243975"/>
    </source>
</evidence>
<dbReference type="GO" id="GO:0035493">
    <property type="term" value="P:SNARE complex assembly"/>
    <property type="evidence" value="ECO:0007669"/>
    <property type="project" value="TreeGrafter"/>
</dbReference>
<protein>
    <recommendedName>
        <fullName evidence="3">UV radiation resistance protein/autophagy-related protein 14</fullName>
    </recommendedName>
</protein>
<proteinExistence type="predicted"/>
<comment type="caution">
    <text evidence="1">The sequence shown here is derived from an EMBL/GenBank/DDBJ whole genome shotgun (WGS) entry which is preliminary data.</text>
</comment>
<evidence type="ECO:0000313" key="1">
    <source>
        <dbReference type="EMBL" id="KVI08303.1"/>
    </source>
</evidence>
<dbReference type="OMA" id="VMIGNMS"/>
<gene>
    <name evidence="1" type="ORF">Ccrd_013334</name>
</gene>
<dbReference type="Gramene" id="KVI08303">
    <property type="protein sequence ID" value="KVI08303"/>
    <property type="gene ID" value="Ccrd_013334"/>
</dbReference>